<comment type="caution">
    <text evidence="4">The sequence shown here is derived from an EMBL/GenBank/DDBJ whole genome shotgun (WGS) entry which is preliminary data.</text>
</comment>
<dbReference type="Gene3D" id="3.90.1150.10">
    <property type="entry name" value="Aspartate Aminotransferase, domain 1"/>
    <property type="match status" value="1"/>
</dbReference>
<keyword evidence="2" id="KW-0663">Pyridoxal phosphate</keyword>
<dbReference type="EMBL" id="JAAOAK010000160">
    <property type="protein sequence ID" value="KAF5685654.1"/>
    <property type="molecule type" value="Genomic_DNA"/>
</dbReference>
<evidence type="ECO:0000256" key="2">
    <source>
        <dbReference type="ARBA" id="ARBA00022898"/>
    </source>
</evidence>
<keyword evidence="5" id="KW-1185">Reference proteome</keyword>
<dbReference type="GO" id="GO:0030170">
    <property type="term" value="F:pyridoxal phosphate binding"/>
    <property type="evidence" value="ECO:0007669"/>
    <property type="project" value="InterPro"/>
</dbReference>
<gene>
    <name evidence="4" type="ORF">FDENT_6125</name>
</gene>
<comment type="similarity">
    <text evidence="1">Belongs to the class-I pyridoxal-phosphate-dependent aminotransferase family.</text>
</comment>
<dbReference type="SUPFAM" id="SSF53383">
    <property type="entry name" value="PLP-dependent transferases"/>
    <property type="match status" value="1"/>
</dbReference>
<dbReference type="InterPro" id="IPR015422">
    <property type="entry name" value="PyrdxlP-dep_Trfase_small"/>
</dbReference>
<accession>A0A8H5X959</accession>
<dbReference type="Proteomes" id="UP000562682">
    <property type="component" value="Unassembled WGS sequence"/>
</dbReference>
<dbReference type="PROSITE" id="PS00105">
    <property type="entry name" value="AA_TRANSFER_CLASS_1"/>
    <property type="match status" value="1"/>
</dbReference>
<dbReference type="InterPro" id="IPR015421">
    <property type="entry name" value="PyrdxlP-dep_Trfase_major"/>
</dbReference>
<evidence type="ECO:0000259" key="3">
    <source>
        <dbReference type="Pfam" id="PF00155"/>
    </source>
</evidence>
<dbReference type="PANTHER" id="PTHR43510">
    <property type="entry name" value="AMINOTRANSFERASE FUNCTION, HYPOTHETICAL (EUROFUNG)"/>
    <property type="match status" value="1"/>
</dbReference>
<dbReference type="InterPro" id="IPR004838">
    <property type="entry name" value="NHTrfase_class1_PyrdxlP-BS"/>
</dbReference>
<evidence type="ECO:0000256" key="1">
    <source>
        <dbReference type="ARBA" id="ARBA00007441"/>
    </source>
</evidence>
<proteinExistence type="inferred from homology"/>
<evidence type="ECO:0000313" key="5">
    <source>
        <dbReference type="Proteomes" id="UP000562682"/>
    </source>
</evidence>
<dbReference type="AlphaFoldDB" id="A0A8H5X959"/>
<protein>
    <submittedName>
        <fullName evidence="4">Type I transaminase</fullName>
    </submittedName>
</protein>
<evidence type="ECO:0000313" key="4">
    <source>
        <dbReference type="EMBL" id="KAF5685654.1"/>
    </source>
</evidence>
<dbReference type="Pfam" id="PF00155">
    <property type="entry name" value="Aminotran_1_2"/>
    <property type="match status" value="1"/>
</dbReference>
<dbReference type="PANTHER" id="PTHR43510:SF1">
    <property type="entry name" value="AMINOTRANSFERASE FUNCTION, HYPOTHETICAL (EUROFUNG)"/>
    <property type="match status" value="1"/>
</dbReference>
<sequence>MHDITEFELDQVGDSQLWAPSKDRFELYAVPRLLIQHSDNTPTPPSVISLGYSNTVSTRSVSKAYSLPGIRIGWIISPNKAILQRIITARDYTTRNVSRIDDAIAIFALSSDILPKIITQILETQGKNIEQYDQFVKRNSERCKWVRPRGGRTAFIHLSGSDGLPIDEVAFAGKLIDHFAVAVIPASAGFSEEVVADYKAYLRLSLGQPVEAVAEGIRSIELAMQGL</sequence>
<reference evidence="4 5" key="1">
    <citation type="submission" date="2020-05" db="EMBL/GenBank/DDBJ databases">
        <title>Identification and distribution of gene clusters putatively required for synthesis of sphingolipid metabolism inhibitors in phylogenetically diverse species of the filamentous fungus Fusarium.</title>
        <authorList>
            <person name="Kim H.-S."/>
            <person name="Busman M."/>
            <person name="Brown D.W."/>
            <person name="Divon H."/>
            <person name="Uhlig S."/>
            <person name="Proctor R.H."/>
        </authorList>
    </citation>
    <scope>NUCLEOTIDE SEQUENCE [LARGE SCALE GENOMIC DNA]</scope>
    <source>
        <strain evidence="4 5">NRRL 25311</strain>
    </source>
</reference>
<name>A0A8H5X959_9HYPO</name>
<feature type="domain" description="Aminotransferase class I/classII large" evidence="3">
    <location>
        <begin position="52"/>
        <end position="218"/>
    </location>
</feature>
<dbReference type="InterPro" id="IPR015424">
    <property type="entry name" value="PyrdxlP-dep_Trfase"/>
</dbReference>
<organism evidence="4 5">
    <name type="scientific">Fusarium denticulatum</name>
    <dbReference type="NCBI Taxonomy" id="48507"/>
    <lineage>
        <taxon>Eukaryota</taxon>
        <taxon>Fungi</taxon>
        <taxon>Dikarya</taxon>
        <taxon>Ascomycota</taxon>
        <taxon>Pezizomycotina</taxon>
        <taxon>Sordariomycetes</taxon>
        <taxon>Hypocreomycetidae</taxon>
        <taxon>Hypocreales</taxon>
        <taxon>Nectriaceae</taxon>
        <taxon>Fusarium</taxon>
        <taxon>Fusarium fujikuroi species complex</taxon>
    </lineage>
</organism>
<dbReference type="Gene3D" id="3.40.640.10">
    <property type="entry name" value="Type I PLP-dependent aspartate aminotransferase-like (Major domain)"/>
    <property type="match status" value="1"/>
</dbReference>
<dbReference type="GO" id="GO:0003824">
    <property type="term" value="F:catalytic activity"/>
    <property type="evidence" value="ECO:0007669"/>
    <property type="project" value="InterPro"/>
</dbReference>
<dbReference type="InterPro" id="IPR004839">
    <property type="entry name" value="Aminotransferase_I/II_large"/>
</dbReference>